<evidence type="ECO:0000259" key="7">
    <source>
        <dbReference type="Pfam" id="PF14322"/>
    </source>
</evidence>
<keyword evidence="5" id="KW-0998">Cell outer membrane</keyword>
<dbReference type="CDD" id="cd08977">
    <property type="entry name" value="SusD"/>
    <property type="match status" value="1"/>
</dbReference>
<name>A0AAJ6BJJ1_9BACT</name>
<keyword evidence="4" id="KW-0472">Membrane</keyword>
<evidence type="ECO:0000256" key="2">
    <source>
        <dbReference type="ARBA" id="ARBA00006275"/>
    </source>
</evidence>
<dbReference type="InterPro" id="IPR011990">
    <property type="entry name" value="TPR-like_helical_dom_sf"/>
</dbReference>
<feature type="domain" description="SusD-like N-terminal" evidence="7">
    <location>
        <begin position="36"/>
        <end position="219"/>
    </location>
</feature>
<evidence type="ECO:0000256" key="1">
    <source>
        <dbReference type="ARBA" id="ARBA00004442"/>
    </source>
</evidence>
<dbReference type="GO" id="GO:0009279">
    <property type="term" value="C:cell outer membrane"/>
    <property type="evidence" value="ECO:0007669"/>
    <property type="project" value="UniProtKB-SubCell"/>
</dbReference>
<keyword evidence="3" id="KW-0732">Signal</keyword>
<dbReference type="Pfam" id="PF07980">
    <property type="entry name" value="SusD_RagB"/>
    <property type="match status" value="1"/>
</dbReference>
<feature type="domain" description="RagB/SusD" evidence="6">
    <location>
        <begin position="353"/>
        <end position="487"/>
    </location>
</feature>
<organism evidence="8 9">
    <name type="scientific">Candidatus Pseudobacter hemicellulosilyticus</name>
    <dbReference type="NCBI Taxonomy" id="3121375"/>
    <lineage>
        <taxon>Bacteria</taxon>
        <taxon>Pseudomonadati</taxon>
        <taxon>Bacteroidota</taxon>
        <taxon>Chitinophagia</taxon>
        <taxon>Chitinophagales</taxon>
        <taxon>Chitinophagaceae</taxon>
        <taxon>Pseudobacter</taxon>
    </lineage>
</organism>
<evidence type="ECO:0000313" key="9">
    <source>
        <dbReference type="Proteomes" id="UP001220610"/>
    </source>
</evidence>
<dbReference type="InterPro" id="IPR033985">
    <property type="entry name" value="SusD-like_N"/>
</dbReference>
<accession>A0AAJ6BJJ1</accession>
<evidence type="ECO:0000256" key="3">
    <source>
        <dbReference type="ARBA" id="ARBA00022729"/>
    </source>
</evidence>
<reference evidence="8" key="1">
    <citation type="submission" date="2023-03" db="EMBL/GenBank/DDBJ databases">
        <title>Andean soil-derived lignocellulolytic bacterial consortium as a source of novel taxa and putative plastic-active enzymes.</title>
        <authorList>
            <person name="Diaz-Garcia L."/>
            <person name="Chuvochina M."/>
            <person name="Feuerriegel G."/>
            <person name="Bunk B."/>
            <person name="Sproer C."/>
            <person name="Streit W.R."/>
            <person name="Rodriguez L.M."/>
            <person name="Overmann J."/>
            <person name="Jimenez D.J."/>
        </authorList>
    </citation>
    <scope>NUCLEOTIDE SEQUENCE</scope>
    <source>
        <strain evidence="8">MAG 7</strain>
    </source>
</reference>
<gene>
    <name evidence="8" type="ORF">P0Y53_08025</name>
</gene>
<comment type="similarity">
    <text evidence="2">Belongs to the SusD family.</text>
</comment>
<dbReference type="Pfam" id="PF14322">
    <property type="entry name" value="SusD-like_3"/>
    <property type="match status" value="1"/>
</dbReference>
<dbReference type="SUPFAM" id="SSF48452">
    <property type="entry name" value="TPR-like"/>
    <property type="match status" value="1"/>
</dbReference>
<dbReference type="Proteomes" id="UP001220610">
    <property type="component" value="Chromosome"/>
</dbReference>
<evidence type="ECO:0000256" key="4">
    <source>
        <dbReference type="ARBA" id="ARBA00023136"/>
    </source>
</evidence>
<comment type="subcellular location">
    <subcellularLocation>
        <location evidence="1">Cell outer membrane</location>
    </subcellularLocation>
</comment>
<dbReference type="InterPro" id="IPR012944">
    <property type="entry name" value="SusD_RagB_dom"/>
</dbReference>
<dbReference type="AlphaFoldDB" id="A0AAJ6BJJ1"/>
<evidence type="ECO:0000313" key="8">
    <source>
        <dbReference type="EMBL" id="WEK37446.1"/>
    </source>
</evidence>
<evidence type="ECO:0000259" key="6">
    <source>
        <dbReference type="Pfam" id="PF07980"/>
    </source>
</evidence>
<dbReference type="EMBL" id="CP119311">
    <property type="protein sequence ID" value="WEK37446.1"/>
    <property type="molecule type" value="Genomic_DNA"/>
</dbReference>
<proteinExistence type="inferred from homology"/>
<evidence type="ECO:0000256" key="5">
    <source>
        <dbReference type="ARBA" id="ARBA00023237"/>
    </source>
</evidence>
<protein>
    <submittedName>
        <fullName evidence="8">RagB/SusD family nutrient uptake outer membrane protein</fullName>
    </submittedName>
</protein>
<sequence>MKKHIILSLSIVTLLTHTACEKMLDVVPLAEFAPENVLTTEAGIKAVLYSGYAGMQNPTPSRNIINASEVTTDIGFNTGGAENLTMAQLINFTFDASLGLFNADVWSPNYRTVRDVNTILESIEAANISDDLKKRYTAECKFLRGYAYEMLYKWFGPVPLRISTQQPSDLARATDAEMRNQIEADLIAAIADLPDPGKEEAFGRANKGAAWALLAKYYLNTRQWEKANDACKAVMDYNYYSLFAEYQHMFEVANERSKEMILVQPARNEEGFGNWYSAGALPANFKSTPQIPAFTWVTGMANFATQYRIRTAFINTFDLARDKRAILLVRTYVNISGATVDLTTTADNVRSLKYWDNATLGNHSGNDIPVIRYADILLSKAEAMNEISGPTQDALDLINQVRERANLDDLTLADATSKDLLRDLILRERGWEFYSEGKRREDLLRQGKFISGAKARGIAAVADKHVVYPIPQAEIDANKACIQTDGY</sequence>
<dbReference type="Gene3D" id="1.25.40.390">
    <property type="match status" value="1"/>
</dbReference>